<dbReference type="EMBL" id="JAPMSZ010000004">
    <property type="protein sequence ID" value="KAJ5104670.1"/>
    <property type="molecule type" value="Genomic_DNA"/>
</dbReference>
<dbReference type="SUPFAM" id="SSF110857">
    <property type="entry name" value="Gamma-glutamyl cyclotransferase-like"/>
    <property type="match status" value="1"/>
</dbReference>
<name>A0A9W9KFL5_9EURO</name>
<evidence type="ECO:0000313" key="2">
    <source>
        <dbReference type="EMBL" id="KAJ5104670.1"/>
    </source>
</evidence>
<dbReference type="GeneID" id="81391767"/>
<comment type="caution">
    <text evidence="2">The sequence shown here is derived from an EMBL/GenBank/DDBJ whole genome shotgun (WGS) entry which is preliminary data.</text>
</comment>
<organism evidence="2 3">
    <name type="scientific">Penicillium alfredii</name>
    <dbReference type="NCBI Taxonomy" id="1506179"/>
    <lineage>
        <taxon>Eukaryota</taxon>
        <taxon>Fungi</taxon>
        <taxon>Dikarya</taxon>
        <taxon>Ascomycota</taxon>
        <taxon>Pezizomycotina</taxon>
        <taxon>Eurotiomycetes</taxon>
        <taxon>Eurotiomycetidae</taxon>
        <taxon>Eurotiales</taxon>
        <taxon>Aspergillaceae</taxon>
        <taxon>Penicillium</taxon>
    </lineage>
</organism>
<dbReference type="PANTHER" id="PTHR31544">
    <property type="entry name" value="AIG2-LIKE PROTEIN D"/>
    <property type="match status" value="1"/>
</dbReference>
<evidence type="ECO:0000256" key="1">
    <source>
        <dbReference type="ARBA" id="ARBA00008861"/>
    </source>
</evidence>
<dbReference type="InterPro" id="IPR013024">
    <property type="entry name" value="GGCT-like"/>
</dbReference>
<gene>
    <name evidence="2" type="ORF">NUU61_002017</name>
</gene>
<dbReference type="PANTHER" id="PTHR31544:SF2">
    <property type="entry name" value="AIG2-LIKE PROTEIN D"/>
    <property type="match status" value="1"/>
</dbReference>
<evidence type="ECO:0000313" key="3">
    <source>
        <dbReference type="Proteomes" id="UP001141434"/>
    </source>
</evidence>
<comment type="similarity">
    <text evidence="1">Belongs to the gamma-glutamylcyclotransferase family.</text>
</comment>
<evidence type="ECO:0008006" key="4">
    <source>
        <dbReference type="Google" id="ProtNLM"/>
    </source>
</evidence>
<dbReference type="RefSeq" id="XP_056513666.1">
    <property type="nucleotide sequence ID" value="XM_056652599.1"/>
</dbReference>
<dbReference type="InterPro" id="IPR036568">
    <property type="entry name" value="GGCT-like_sf"/>
</dbReference>
<dbReference type="Proteomes" id="UP001141434">
    <property type="component" value="Unassembled WGS sequence"/>
</dbReference>
<dbReference type="CDD" id="cd06661">
    <property type="entry name" value="GGCT_like"/>
    <property type="match status" value="1"/>
</dbReference>
<dbReference type="AlphaFoldDB" id="A0A9W9KFL5"/>
<keyword evidence="3" id="KW-1185">Reference proteome</keyword>
<dbReference type="OrthoDB" id="1044435at2759"/>
<dbReference type="InterPro" id="IPR045038">
    <property type="entry name" value="AIG2-like"/>
</dbReference>
<protein>
    <recommendedName>
        <fullName evidence="4">Disease resistance protein Aig2</fullName>
    </recommendedName>
</protein>
<sequence length="238" mass="26228">MGDHVLFFYGKPTLPLIPLSTSLPYYGTSNKLINNNNTLPGTLMAPQMLHRVIHGSANPEPWQKALIRIQPAVLHGYRRHRVRGADYPAIVAARDHTSNSNSNPSSTMFSASLDQAQARTSVRGTLVSGLTDGDMYRLDLFEGDEYVRELVSVRLLQDHDASSAPVLSSASASTGSGDHLRDVLDVVGAESAEEGDEVAAIAYVWVAGTEQLEEAEWDFETFKREKLERWIGADESEW</sequence>
<reference evidence="2" key="1">
    <citation type="submission" date="2022-11" db="EMBL/GenBank/DDBJ databases">
        <authorList>
            <person name="Petersen C."/>
        </authorList>
    </citation>
    <scope>NUCLEOTIDE SEQUENCE</scope>
    <source>
        <strain evidence="2">IBT 34128</strain>
    </source>
</reference>
<dbReference type="Gene3D" id="3.10.490.10">
    <property type="entry name" value="Gamma-glutamyl cyclotransferase-like"/>
    <property type="match status" value="1"/>
</dbReference>
<reference evidence="2" key="2">
    <citation type="journal article" date="2023" name="IMA Fungus">
        <title>Comparative genomic study of the Penicillium genus elucidates a diverse pangenome and 15 lateral gene transfer events.</title>
        <authorList>
            <person name="Petersen C."/>
            <person name="Sorensen T."/>
            <person name="Nielsen M.R."/>
            <person name="Sondergaard T.E."/>
            <person name="Sorensen J.L."/>
            <person name="Fitzpatrick D.A."/>
            <person name="Frisvad J.C."/>
            <person name="Nielsen K.L."/>
        </authorList>
    </citation>
    <scope>NUCLEOTIDE SEQUENCE</scope>
    <source>
        <strain evidence="2">IBT 34128</strain>
    </source>
</reference>
<accession>A0A9W9KFL5</accession>
<proteinExistence type="inferred from homology"/>